<dbReference type="Gene3D" id="1.10.10.10">
    <property type="entry name" value="Winged helix-like DNA-binding domain superfamily/Winged helix DNA-binding domain"/>
    <property type="match status" value="1"/>
</dbReference>
<evidence type="ECO:0000256" key="2">
    <source>
        <dbReference type="ARBA" id="ARBA00022679"/>
    </source>
</evidence>
<evidence type="ECO:0008006" key="8">
    <source>
        <dbReference type="Google" id="ProtNLM"/>
    </source>
</evidence>
<dbReference type="PANTHER" id="PTHR43712:SF2">
    <property type="entry name" value="O-METHYLTRANSFERASE CICE"/>
    <property type="match status" value="1"/>
</dbReference>
<dbReference type="Pfam" id="PF08100">
    <property type="entry name" value="Dimerisation"/>
    <property type="match status" value="1"/>
</dbReference>
<dbReference type="SUPFAM" id="SSF46785">
    <property type="entry name" value="Winged helix' DNA-binding domain"/>
    <property type="match status" value="1"/>
</dbReference>
<evidence type="ECO:0000256" key="1">
    <source>
        <dbReference type="ARBA" id="ARBA00022603"/>
    </source>
</evidence>
<dbReference type="EMBL" id="JAUSQZ010000001">
    <property type="protein sequence ID" value="MDP9829658.1"/>
    <property type="molecule type" value="Genomic_DNA"/>
</dbReference>
<dbReference type="InterPro" id="IPR016461">
    <property type="entry name" value="COMT-like"/>
</dbReference>
<organism evidence="6 7">
    <name type="scientific">Kineosporia succinea</name>
    <dbReference type="NCBI Taxonomy" id="84632"/>
    <lineage>
        <taxon>Bacteria</taxon>
        <taxon>Bacillati</taxon>
        <taxon>Actinomycetota</taxon>
        <taxon>Actinomycetes</taxon>
        <taxon>Kineosporiales</taxon>
        <taxon>Kineosporiaceae</taxon>
        <taxon>Kineosporia</taxon>
    </lineage>
</organism>
<dbReference type="Pfam" id="PF00891">
    <property type="entry name" value="Methyltransf_2"/>
    <property type="match status" value="1"/>
</dbReference>
<dbReference type="Proteomes" id="UP001235712">
    <property type="component" value="Unassembled WGS sequence"/>
</dbReference>
<keyword evidence="7" id="KW-1185">Reference proteome</keyword>
<keyword evidence="2" id="KW-0808">Transferase</keyword>
<dbReference type="InterPro" id="IPR036388">
    <property type="entry name" value="WH-like_DNA-bd_sf"/>
</dbReference>
<dbReference type="Gene3D" id="3.40.50.150">
    <property type="entry name" value="Vaccinia Virus protein VP39"/>
    <property type="match status" value="1"/>
</dbReference>
<comment type="caution">
    <text evidence="6">The sequence shown here is derived from an EMBL/GenBank/DDBJ whole genome shotgun (WGS) entry which is preliminary data.</text>
</comment>
<name>A0ABT9PAD3_9ACTN</name>
<dbReference type="InterPro" id="IPR001077">
    <property type="entry name" value="COMT_C"/>
</dbReference>
<dbReference type="CDD" id="cd02440">
    <property type="entry name" value="AdoMet_MTases"/>
    <property type="match status" value="1"/>
</dbReference>
<proteinExistence type="predicted"/>
<dbReference type="InterPro" id="IPR029063">
    <property type="entry name" value="SAM-dependent_MTases_sf"/>
</dbReference>
<keyword evidence="1" id="KW-0489">Methyltransferase</keyword>
<dbReference type="RefSeq" id="WP_307248037.1">
    <property type="nucleotide sequence ID" value="NZ_JAUSQZ010000001.1"/>
</dbReference>
<feature type="domain" description="O-methyltransferase C-terminal" evidence="4">
    <location>
        <begin position="106"/>
        <end position="308"/>
    </location>
</feature>
<dbReference type="PANTHER" id="PTHR43712">
    <property type="entry name" value="PUTATIVE (AFU_ORTHOLOGUE AFUA_4G14580)-RELATED"/>
    <property type="match status" value="1"/>
</dbReference>
<reference evidence="6 7" key="1">
    <citation type="submission" date="2023-07" db="EMBL/GenBank/DDBJ databases">
        <title>Sequencing the genomes of 1000 actinobacteria strains.</title>
        <authorList>
            <person name="Klenk H.-P."/>
        </authorList>
    </citation>
    <scope>NUCLEOTIDE SEQUENCE [LARGE SCALE GENOMIC DNA]</scope>
    <source>
        <strain evidence="6 7">DSM 44388</strain>
    </source>
</reference>
<dbReference type="InterPro" id="IPR036390">
    <property type="entry name" value="WH_DNA-bd_sf"/>
</dbReference>
<protein>
    <recommendedName>
        <fullName evidence="8">O-methyltransferase</fullName>
    </recommendedName>
</protein>
<feature type="domain" description="O-methyltransferase dimerisation" evidence="5">
    <location>
        <begin position="15"/>
        <end position="82"/>
    </location>
</feature>
<keyword evidence="3" id="KW-0949">S-adenosyl-L-methionine</keyword>
<accession>A0ABT9PAD3</accession>
<dbReference type="PIRSF" id="PIRSF005739">
    <property type="entry name" value="O-mtase"/>
    <property type="match status" value="1"/>
</dbReference>
<evidence type="ECO:0000256" key="3">
    <source>
        <dbReference type="ARBA" id="ARBA00022691"/>
    </source>
</evidence>
<gene>
    <name evidence="6" type="ORF">J2S57_005407</name>
</gene>
<dbReference type="InterPro" id="IPR012967">
    <property type="entry name" value="COMT_dimerisation"/>
</dbReference>
<evidence type="ECO:0000313" key="6">
    <source>
        <dbReference type="EMBL" id="MDP9829658.1"/>
    </source>
</evidence>
<evidence type="ECO:0000259" key="5">
    <source>
        <dbReference type="Pfam" id="PF08100"/>
    </source>
</evidence>
<dbReference type="SUPFAM" id="SSF53335">
    <property type="entry name" value="S-adenosyl-L-methionine-dependent methyltransferases"/>
    <property type="match status" value="1"/>
</dbReference>
<sequence>MDANRRAGVRSLADLATPMAIRVAATLGLADRLAAGPATAQRLARQVDADPDALGRLLDHLVTTGLLERDEGAYRLTALGEELQENRSRDWLDVAGAVGRGDLSFVDLLHSVRTGEPAYPVRNGRTFWEDLDHDPHLARSFDALMARHTRTDVRGLAQSLDWGALRHVVDVGGGNGTLLADLLTAHPGLRGTLVDLPGPAAQARRTFLERGLEGRADVVAGSFFDPLPAGAGAYLLSAVLHDWSDEAAVALLTGCADAAGARGRVMVVEAIGAGGEAPDTAMDLRMMVYMGGRERGLDAIAALGAKAGLGVRAVHPVPGRSFMSVVELAAA</sequence>
<evidence type="ECO:0000313" key="7">
    <source>
        <dbReference type="Proteomes" id="UP001235712"/>
    </source>
</evidence>
<dbReference type="PROSITE" id="PS51683">
    <property type="entry name" value="SAM_OMT_II"/>
    <property type="match status" value="1"/>
</dbReference>
<evidence type="ECO:0000259" key="4">
    <source>
        <dbReference type="Pfam" id="PF00891"/>
    </source>
</evidence>
<dbReference type="Gene3D" id="1.10.287.1350">
    <property type="match status" value="1"/>
</dbReference>